<dbReference type="AlphaFoldDB" id="A0A835TIZ7"/>
<evidence type="ECO:0000256" key="1">
    <source>
        <dbReference type="SAM" id="MobiDB-lite"/>
    </source>
</evidence>
<evidence type="ECO:0000313" key="3">
    <source>
        <dbReference type="Proteomes" id="UP000650467"/>
    </source>
</evidence>
<feature type="compositionally biased region" description="Low complexity" evidence="1">
    <location>
        <begin position="207"/>
        <end position="223"/>
    </location>
</feature>
<proteinExistence type="predicted"/>
<comment type="caution">
    <text evidence="2">The sequence shown here is derived from an EMBL/GenBank/DDBJ whole genome shotgun (WGS) entry which is preliminary data.</text>
</comment>
<evidence type="ECO:0000313" key="2">
    <source>
        <dbReference type="EMBL" id="KAG2439281.1"/>
    </source>
</evidence>
<feature type="region of interest" description="Disordered" evidence="1">
    <location>
        <begin position="143"/>
        <end position="237"/>
    </location>
</feature>
<gene>
    <name evidence="2" type="ORF">HXX76_004641</name>
</gene>
<feature type="compositionally biased region" description="Low complexity" evidence="1">
    <location>
        <begin position="159"/>
        <end position="171"/>
    </location>
</feature>
<keyword evidence="3" id="KW-1185">Reference proteome</keyword>
<dbReference type="Proteomes" id="UP000650467">
    <property type="component" value="Unassembled WGS sequence"/>
</dbReference>
<feature type="compositionally biased region" description="Gly residues" evidence="1">
    <location>
        <begin position="191"/>
        <end position="206"/>
    </location>
</feature>
<dbReference type="EMBL" id="JAEHOC010000008">
    <property type="protein sequence ID" value="KAG2439281.1"/>
    <property type="molecule type" value="Genomic_DNA"/>
</dbReference>
<reference evidence="2" key="1">
    <citation type="journal article" date="2020" name="bioRxiv">
        <title>Comparative genomics of Chlamydomonas.</title>
        <authorList>
            <person name="Craig R.J."/>
            <person name="Hasan A.R."/>
            <person name="Ness R.W."/>
            <person name="Keightley P.D."/>
        </authorList>
    </citation>
    <scope>NUCLEOTIDE SEQUENCE</scope>
    <source>
        <strain evidence="2">SAG 7.73</strain>
    </source>
</reference>
<organism evidence="2 3">
    <name type="scientific">Chlamydomonas incerta</name>
    <dbReference type="NCBI Taxonomy" id="51695"/>
    <lineage>
        <taxon>Eukaryota</taxon>
        <taxon>Viridiplantae</taxon>
        <taxon>Chlorophyta</taxon>
        <taxon>core chlorophytes</taxon>
        <taxon>Chlorophyceae</taxon>
        <taxon>CS clade</taxon>
        <taxon>Chlamydomonadales</taxon>
        <taxon>Chlamydomonadaceae</taxon>
        <taxon>Chlamydomonas</taxon>
    </lineage>
</organism>
<accession>A0A835TIZ7</accession>
<dbReference type="OrthoDB" id="548889at2759"/>
<sequence>MLRRNVRRLFKLYERFMSRPGSMALCPGATPEDLAAVEQALGLRDGGGGGGGLPAEVWELYRHRNGQAPGAFVTFVDDMRLLGLHELAVEVAPGLPELQQRLAALGRPHSPQPQRPALAAAAAVPAAAGGGAAAEASGTAAAATTAVPPSAQSGGNLRAAQEPEPQADQAASGDTHAGGPGELESGARAQGHGGGAAAAGTGGADGGLALSPAGGQAPAGGSPQPDPQLPLPPPPPALLADDRVVAVAANASGSRRFVVALGTGHVYIARGLSFAFYAPGVAALLQKLLA</sequence>
<feature type="compositionally biased region" description="Pro residues" evidence="1">
    <location>
        <begin position="224"/>
        <end position="237"/>
    </location>
</feature>
<protein>
    <submittedName>
        <fullName evidence="2">Uncharacterized protein</fullName>
    </submittedName>
</protein>
<name>A0A835TIZ7_CHLIN</name>